<keyword evidence="8" id="KW-0067">ATP-binding</keyword>
<comment type="catalytic activity">
    <reaction evidence="15">
        <text>dihydroxyacetone + ATP = dihydroxyacetone phosphate + ADP + H(+)</text>
        <dbReference type="Rhea" id="RHEA:15773"/>
        <dbReference type="ChEBI" id="CHEBI:15378"/>
        <dbReference type="ChEBI" id="CHEBI:16016"/>
        <dbReference type="ChEBI" id="CHEBI:30616"/>
        <dbReference type="ChEBI" id="CHEBI:57642"/>
        <dbReference type="ChEBI" id="CHEBI:456216"/>
        <dbReference type="EC" id="2.7.1.29"/>
    </reaction>
</comment>
<dbReference type="Gene3D" id="1.25.40.340">
    <property type="match status" value="1"/>
</dbReference>
<dbReference type="InterPro" id="IPR050861">
    <property type="entry name" value="Dihydroxyacetone_Kinase"/>
</dbReference>
<comment type="catalytic activity">
    <reaction evidence="14">
        <text>FAD = riboflavin cyclic-4',5'-phosphate + AMP + H(+)</text>
        <dbReference type="Rhea" id="RHEA:13729"/>
        <dbReference type="ChEBI" id="CHEBI:15378"/>
        <dbReference type="ChEBI" id="CHEBI:57692"/>
        <dbReference type="ChEBI" id="CHEBI:76202"/>
        <dbReference type="ChEBI" id="CHEBI:456215"/>
        <dbReference type="EC" id="4.6.1.15"/>
    </reaction>
</comment>
<dbReference type="GO" id="GO:0005829">
    <property type="term" value="C:cytosol"/>
    <property type="evidence" value="ECO:0007669"/>
    <property type="project" value="TreeGrafter"/>
</dbReference>
<dbReference type="Proteomes" id="UP000054047">
    <property type="component" value="Unassembled WGS sequence"/>
</dbReference>
<evidence type="ECO:0000256" key="7">
    <source>
        <dbReference type="ARBA" id="ARBA00022777"/>
    </source>
</evidence>
<dbReference type="EC" id="4.6.1.15" evidence="3"/>
<evidence type="ECO:0000256" key="6">
    <source>
        <dbReference type="ARBA" id="ARBA00022741"/>
    </source>
</evidence>
<dbReference type="PROSITE" id="PS51481">
    <property type="entry name" value="DHAK"/>
    <property type="match status" value="1"/>
</dbReference>
<evidence type="ECO:0000256" key="11">
    <source>
        <dbReference type="ARBA" id="ARBA00045490"/>
    </source>
</evidence>
<keyword evidence="6" id="KW-0547">Nucleotide-binding</keyword>
<name>A0A0C2DB77_9BILA</name>
<dbReference type="FunFam" id="3.40.50.10440:FF:000001">
    <property type="entry name" value="Dihydroxyacetone kinase, DhaK subunit"/>
    <property type="match status" value="1"/>
</dbReference>
<dbReference type="GO" id="GO:0034012">
    <property type="term" value="F:FAD-AMP lyase (cyclizing) activity"/>
    <property type="evidence" value="ECO:0007669"/>
    <property type="project" value="UniProtKB-EC"/>
</dbReference>
<keyword evidence="19" id="KW-1185">Reference proteome</keyword>
<comment type="function">
    <text evidence="11">Catalyzes both the phosphorylation of dihydroxyacetone and of glyceraldehyde, and the splitting of ribonucleoside diphosphate-X compounds among which FAD is the best substrate. Represses IFIH1-mediated cellular antiviral response.</text>
</comment>
<evidence type="ECO:0000256" key="14">
    <source>
        <dbReference type="ARBA" id="ARBA00048526"/>
    </source>
</evidence>
<dbReference type="InterPro" id="IPR004006">
    <property type="entry name" value="DhaK_dom"/>
</dbReference>
<dbReference type="Gene3D" id="3.40.50.10440">
    <property type="entry name" value="Dihydroxyacetone kinase, domain 1"/>
    <property type="match status" value="1"/>
</dbReference>
<dbReference type="GO" id="GO:0019563">
    <property type="term" value="P:glycerol catabolic process"/>
    <property type="evidence" value="ECO:0007669"/>
    <property type="project" value="TreeGrafter"/>
</dbReference>
<dbReference type="InterPro" id="IPR004007">
    <property type="entry name" value="DhaL_dom"/>
</dbReference>
<dbReference type="SUPFAM" id="SSF101473">
    <property type="entry name" value="DhaL-like"/>
    <property type="match status" value="1"/>
</dbReference>
<evidence type="ECO:0000256" key="5">
    <source>
        <dbReference type="ARBA" id="ARBA00022679"/>
    </source>
</evidence>
<evidence type="ECO:0000259" key="16">
    <source>
        <dbReference type="PROSITE" id="PS51480"/>
    </source>
</evidence>
<dbReference type="GO" id="GO:0005524">
    <property type="term" value="F:ATP binding"/>
    <property type="evidence" value="ECO:0007669"/>
    <property type="project" value="UniProtKB-KW"/>
</dbReference>
<dbReference type="SUPFAM" id="SSF82549">
    <property type="entry name" value="DAK1/DegV-like"/>
    <property type="match status" value="1"/>
</dbReference>
<organism evidence="18 19">
    <name type="scientific">Ancylostoma duodenale</name>
    <dbReference type="NCBI Taxonomy" id="51022"/>
    <lineage>
        <taxon>Eukaryota</taxon>
        <taxon>Metazoa</taxon>
        <taxon>Ecdysozoa</taxon>
        <taxon>Nematoda</taxon>
        <taxon>Chromadorea</taxon>
        <taxon>Rhabditida</taxon>
        <taxon>Rhabditina</taxon>
        <taxon>Rhabditomorpha</taxon>
        <taxon>Strongyloidea</taxon>
        <taxon>Ancylostomatidae</taxon>
        <taxon>Ancylostomatinae</taxon>
        <taxon>Ancylostoma</taxon>
    </lineage>
</organism>
<dbReference type="InterPro" id="IPR036117">
    <property type="entry name" value="DhaL_dom_sf"/>
</dbReference>
<feature type="domain" description="DhaL" evidence="16">
    <location>
        <begin position="369"/>
        <end position="533"/>
    </location>
</feature>
<feature type="domain" description="DhaK" evidence="17">
    <location>
        <begin position="45"/>
        <end position="385"/>
    </location>
</feature>
<proteinExistence type="predicted"/>
<evidence type="ECO:0000256" key="4">
    <source>
        <dbReference type="ARBA" id="ARBA00018932"/>
    </source>
</evidence>
<sequence length="533" mass="56426">MFKLPAFVCAGRVLHSQIIDSRIPLAVVIRSPRQMSTITKKFINDPKNAVDDALDGLVNATESITFDKNCRRVVLRADYADYCAKGKVALIAGGGSGHEPYAAGYTGPGMLTAAVAGNVFASPPSRHVSAALNSTSSRGGSILFIINYTGDRLHFGLAAERYKASGHDVRVVTIADDVAIDSAMSTAGRRGLASAVLVLKVAGAMAESGKFSAEQIEAFTNKMNKHSGTMGVSLYPCSVPGQGKMFDLPNDMMEVGLGIHGEPGCRREAIQNAHKIVDNIMTRLQKIVQFTKDEPIVLLINNLGGVSQIEMGIVKSEAVKWCHAPTSAPGWQRADKFGKAESAPSADKGQSIAIQTSSKGVAFTKEQADLAKKCVTAVCNKMNSMESELNALDGAAGDGDCGSTFAHASKAIAERMKTYELSSAQQLLFSISEVFEQEVGGTGGALYALMLSAASEAFEKSITSKDFASALQKASEAVQVYGGAKPGDRTLVDALHGAVEKIKSGESQWDTILERKPTPPIVHANSSENFTRA</sequence>
<dbReference type="EC" id="2.7.1.28" evidence="2"/>
<protein>
    <recommendedName>
        <fullName evidence="4">Triokinase/FMN cyclase</fullName>
        <ecNumber evidence="2">2.7.1.28</ecNumber>
        <ecNumber evidence="1">2.7.1.29</ecNumber>
        <ecNumber evidence="3">4.6.1.15</ecNumber>
    </recommendedName>
    <alternativeName>
        <fullName evidence="10">Bifunctional ATP-dependent dihydroxyacetone kinase/FAD-AMP lyase (cyclizing)</fullName>
    </alternativeName>
</protein>
<evidence type="ECO:0000256" key="13">
    <source>
        <dbReference type="ARBA" id="ARBA00047974"/>
    </source>
</evidence>
<dbReference type="AlphaFoldDB" id="A0A0C2DB77"/>
<dbReference type="EMBL" id="KN726871">
    <property type="protein sequence ID" value="KIH67013.1"/>
    <property type="molecule type" value="Genomic_DNA"/>
</dbReference>
<comment type="subunit">
    <text evidence="12">Homodimer. Interacts with IFIH1 (via the CARD domains), the interaction is inhibited by viral infection.</text>
</comment>
<evidence type="ECO:0000313" key="18">
    <source>
        <dbReference type="EMBL" id="KIH67013.1"/>
    </source>
</evidence>
<dbReference type="PROSITE" id="PS51480">
    <property type="entry name" value="DHAL"/>
    <property type="match status" value="1"/>
</dbReference>
<evidence type="ECO:0000256" key="10">
    <source>
        <dbReference type="ARBA" id="ARBA00032426"/>
    </source>
</evidence>
<evidence type="ECO:0000256" key="3">
    <source>
        <dbReference type="ARBA" id="ARBA00012578"/>
    </source>
</evidence>
<evidence type="ECO:0000256" key="8">
    <source>
        <dbReference type="ARBA" id="ARBA00022840"/>
    </source>
</evidence>
<dbReference type="Gene3D" id="3.30.1180.20">
    <property type="entry name" value="Dihydroxyacetone kinase, domain 2"/>
    <property type="match status" value="1"/>
</dbReference>
<accession>A0A0C2DB77</accession>
<evidence type="ECO:0000256" key="2">
    <source>
        <dbReference type="ARBA" id="ARBA00012110"/>
    </source>
</evidence>
<dbReference type="GO" id="GO:0050354">
    <property type="term" value="F:triokinase activity"/>
    <property type="evidence" value="ECO:0007669"/>
    <property type="project" value="UniProtKB-EC"/>
</dbReference>
<dbReference type="EC" id="2.7.1.29" evidence="1"/>
<evidence type="ECO:0000313" key="19">
    <source>
        <dbReference type="Proteomes" id="UP000054047"/>
    </source>
</evidence>
<evidence type="ECO:0000256" key="12">
    <source>
        <dbReference type="ARBA" id="ARBA00046681"/>
    </source>
</evidence>
<evidence type="ECO:0000256" key="9">
    <source>
        <dbReference type="ARBA" id="ARBA00023285"/>
    </source>
</evidence>
<keyword evidence="9" id="KW-0170">Cobalt</keyword>
<dbReference type="PANTHER" id="PTHR28629">
    <property type="entry name" value="TRIOKINASE/FMN CYCLASE"/>
    <property type="match status" value="1"/>
</dbReference>
<evidence type="ECO:0000256" key="15">
    <source>
        <dbReference type="ARBA" id="ARBA00048898"/>
    </source>
</evidence>
<evidence type="ECO:0000259" key="17">
    <source>
        <dbReference type="PROSITE" id="PS51481"/>
    </source>
</evidence>
<dbReference type="Pfam" id="PF02733">
    <property type="entry name" value="Dak1"/>
    <property type="match status" value="1"/>
</dbReference>
<dbReference type="PANTHER" id="PTHR28629:SF4">
    <property type="entry name" value="TRIOKINASE_FMN CYCLASE"/>
    <property type="match status" value="1"/>
</dbReference>
<reference evidence="18 19" key="1">
    <citation type="submission" date="2013-12" db="EMBL/GenBank/DDBJ databases">
        <title>Draft genome of the parsitic nematode Ancylostoma duodenale.</title>
        <authorList>
            <person name="Mitreva M."/>
        </authorList>
    </citation>
    <scope>NUCLEOTIDE SEQUENCE [LARGE SCALE GENOMIC DNA]</scope>
    <source>
        <strain evidence="18 19">Zhejiang</strain>
    </source>
</reference>
<keyword evidence="7 18" id="KW-0418">Kinase</keyword>
<dbReference type="OrthoDB" id="1724672at2759"/>
<evidence type="ECO:0000256" key="1">
    <source>
        <dbReference type="ARBA" id="ARBA00012107"/>
    </source>
</evidence>
<dbReference type="GO" id="GO:0004371">
    <property type="term" value="F:glycerone kinase activity"/>
    <property type="evidence" value="ECO:0007669"/>
    <property type="project" value="UniProtKB-EC"/>
</dbReference>
<keyword evidence="5" id="KW-0808">Transferase</keyword>
<dbReference type="Pfam" id="PF02734">
    <property type="entry name" value="Dak2"/>
    <property type="match status" value="1"/>
</dbReference>
<gene>
    <name evidence="18" type="ORF">ANCDUO_02659</name>
</gene>
<dbReference type="SMART" id="SM01120">
    <property type="entry name" value="Dak2"/>
    <property type="match status" value="1"/>
</dbReference>
<comment type="catalytic activity">
    <reaction evidence="13">
        <text>D-glyceraldehyde + ATP = D-glyceraldehyde 3-phosphate + ADP + H(+)</text>
        <dbReference type="Rhea" id="RHEA:13941"/>
        <dbReference type="ChEBI" id="CHEBI:15378"/>
        <dbReference type="ChEBI" id="CHEBI:17378"/>
        <dbReference type="ChEBI" id="CHEBI:30616"/>
        <dbReference type="ChEBI" id="CHEBI:59776"/>
        <dbReference type="ChEBI" id="CHEBI:456216"/>
        <dbReference type="EC" id="2.7.1.28"/>
    </reaction>
</comment>